<dbReference type="SUPFAM" id="SSF56672">
    <property type="entry name" value="DNA/RNA polymerases"/>
    <property type="match status" value="1"/>
</dbReference>
<dbReference type="CDD" id="cd01647">
    <property type="entry name" value="RT_LTR"/>
    <property type="match status" value="1"/>
</dbReference>
<dbReference type="InterPro" id="IPR043128">
    <property type="entry name" value="Rev_trsase/Diguanyl_cyclase"/>
</dbReference>
<evidence type="ECO:0000256" key="1">
    <source>
        <dbReference type="SAM" id="SignalP"/>
    </source>
</evidence>
<dbReference type="OMA" id="MASTAKW"/>
<dbReference type="Proteomes" id="UP000030854">
    <property type="component" value="Unassembled WGS sequence"/>
</dbReference>
<accession>A0A0B1PC28</accession>
<dbReference type="EMBL" id="JNVN01000835">
    <property type="protein sequence ID" value="KHJ34521.1"/>
    <property type="molecule type" value="Genomic_DNA"/>
</dbReference>
<dbReference type="Gene3D" id="3.10.10.10">
    <property type="entry name" value="HIV Type 1 Reverse Transcriptase, subunit A, domain 1"/>
    <property type="match status" value="1"/>
</dbReference>
<comment type="caution">
    <text evidence="2">The sequence shown here is derived from an EMBL/GenBank/DDBJ whole genome shotgun (WGS) entry which is preliminary data.</text>
</comment>
<keyword evidence="3" id="KW-1185">Reference proteome</keyword>
<organism evidence="2 3">
    <name type="scientific">Uncinula necator</name>
    <name type="common">Grape powdery mildew</name>
    <dbReference type="NCBI Taxonomy" id="52586"/>
    <lineage>
        <taxon>Eukaryota</taxon>
        <taxon>Fungi</taxon>
        <taxon>Dikarya</taxon>
        <taxon>Ascomycota</taxon>
        <taxon>Pezizomycotina</taxon>
        <taxon>Leotiomycetes</taxon>
        <taxon>Erysiphales</taxon>
        <taxon>Erysiphaceae</taxon>
        <taxon>Erysiphe</taxon>
    </lineage>
</organism>
<evidence type="ECO:0000313" key="3">
    <source>
        <dbReference type="Proteomes" id="UP000030854"/>
    </source>
</evidence>
<protein>
    <recommendedName>
        <fullName evidence="4">Reverse transcriptase domain-containing protein</fullName>
    </recommendedName>
</protein>
<evidence type="ECO:0008006" key="4">
    <source>
        <dbReference type="Google" id="ProtNLM"/>
    </source>
</evidence>
<dbReference type="STRING" id="52586.A0A0B1PC28"/>
<proteinExistence type="predicted"/>
<dbReference type="PANTHER" id="PTHR24559:SF444">
    <property type="entry name" value="REVERSE TRANSCRIPTASE DOMAIN-CONTAINING PROTEIN"/>
    <property type="match status" value="1"/>
</dbReference>
<dbReference type="InterPro" id="IPR053134">
    <property type="entry name" value="RNA-dir_DNA_polymerase"/>
</dbReference>
<dbReference type="InterPro" id="IPR043502">
    <property type="entry name" value="DNA/RNA_pol_sf"/>
</dbReference>
<feature type="signal peptide" evidence="1">
    <location>
        <begin position="1"/>
        <end position="15"/>
    </location>
</feature>
<dbReference type="AlphaFoldDB" id="A0A0B1PC28"/>
<sequence>MSLKLVSLVTGTVFAGMVNQAIKSKDAMIGAITMHDITRALQPKPMISLEDVKNSLPEEVKKRAELFMDDDTHTKNALPPHQKDIDTEINLIKDEQGREKKVPWGPLYIMSKGELLVLRKTLSELLDKNCIRASSSPRGAPVLFTKKPGSGLRFCVDYRALNAITNRDRYPLPLIEETLRMASTAKWFFKVDVRVAFHRPRVTKGNECKTAFRTHFGAYE</sequence>
<gene>
    <name evidence="2" type="ORF">EV44_g0283</name>
</gene>
<dbReference type="PANTHER" id="PTHR24559">
    <property type="entry name" value="TRANSPOSON TY3-I GAG-POL POLYPROTEIN"/>
    <property type="match status" value="1"/>
</dbReference>
<dbReference type="HOGENOM" id="CLU_000384_42_2_1"/>
<reference evidence="2 3" key="1">
    <citation type="journal article" date="2014" name="BMC Genomics">
        <title>Adaptive genomic structural variation in the grape powdery mildew pathogen, Erysiphe necator.</title>
        <authorList>
            <person name="Jones L."/>
            <person name="Riaz S."/>
            <person name="Morales-Cruz A."/>
            <person name="Amrine K.C."/>
            <person name="McGuire B."/>
            <person name="Gubler W.D."/>
            <person name="Walker M.A."/>
            <person name="Cantu D."/>
        </authorList>
    </citation>
    <scope>NUCLEOTIDE SEQUENCE [LARGE SCALE GENOMIC DNA]</scope>
    <source>
        <strain evidence="3">c</strain>
    </source>
</reference>
<evidence type="ECO:0000313" key="2">
    <source>
        <dbReference type="EMBL" id="KHJ34521.1"/>
    </source>
</evidence>
<feature type="chain" id="PRO_5012362000" description="Reverse transcriptase domain-containing protein" evidence="1">
    <location>
        <begin position="16"/>
        <end position="220"/>
    </location>
</feature>
<dbReference type="Gene3D" id="3.30.70.270">
    <property type="match status" value="1"/>
</dbReference>
<keyword evidence="1" id="KW-0732">Signal</keyword>
<name>A0A0B1PC28_UNCNE</name>